<evidence type="ECO:0000256" key="4">
    <source>
        <dbReference type="ARBA" id="ARBA00022692"/>
    </source>
</evidence>
<feature type="transmembrane region" description="Helical" evidence="7">
    <location>
        <begin position="419"/>
        <end position="441"/>
    </location>
</feature>
<evidence type="ECO:0000313" key="9">
    <source>
        <dbReference type="Proteomes" id="UP000541444"/>
    </source>
</evidence>
<feature type="transmembrane region" description="Helical" evidence="7">
    <location>
        <begin position="141"/>
        <end position="165"/>
    </location>
</feature>
<dbReference type="EMBL" id="JACGCM010002456">
    <property type="protein sequence ID" value="KAF6139731.1"/>
    <property type="molecule type" value="Genomic_DNA"/>
</dbReference>
<keyword evidence="4 7" id="KW-0812">Transmembrane</keyword>
<organism evidence="8 9">
    <name type="scientific">Kingdonia uniflora</name>
    <dbReference type="NCBI Taxonomy" id="39325"/>
    <lineage>
        <taxon>Eukaryota</taxon>
        <taxon>Viridiplantae</taxon>
        <taxon>Streptophyta</taxon>
        <taxon>Embryophyta</taxon>
        <taxon>Tracheophyta</taxon>
        <taxon>Spermatophyta</taxon>
        <taxon>Magnoliopsida</taxon>
        <taxon>Ranunculales</taxon>
        <taxon>Circaeasteraceae</taxon>
        <taxon>Kingdonia</taxon>
    </lineage>
</organism>
<dbReference type="Proteomes" id="UP000541444">
    <property type="component" value="Unassembled WGS sequence"/>
</dbReference>
<evidence type="ECO:0000256" key="3">
    <source>
        <dbReference type="ARBA" id="ARBA00022448"/>
    </source>
</evidence>
<feature type="transmembrane region" description="Helical" evidence="7">
    <location>
        <begin position="461"/>
        <end position="482"/>
    </location>
</feature>
<feature type="transmembrane region" description="Helical" evidence="7">
    <location>
        <begin position="293"/>
        <end position="314"/>
    </location>
</feature>
<dbReference type="GO" id="GO:0015211">
    <property type="term" value="F:purine nucleoside transmembrane transporter activity"/>
    <property type="evidence" value="ECO:0007669"/>
    <property type="project" value="UniProtKB-UniRule"/>
</dbReference>
<keyword evidence="3 7" id="KW-0813">Transport</keyword>
<feature type="transmembrane region" description="Helical" evidence="7">
    <location>
        <begin position="382"/>
        <end position="407"/>
    </location>
</feature>
<feature type="transmembrane region" description="Helical" evidence="7">
    <location>
        <begin position="220"/>
        <end position="242"/>
    </location>
</feature>
<feature type="transmembrane region" description="Helical" evidence="7">
    <location>
        <begin position="489"/>
        <end position="510"/>
    </location>
</feature>
<dbReference type="GO" id="GO:0016020">
    <property type="term" value="C:membrane"/>
    <property type="evidence" value="ECO:0007669"/>
    <property type="project" value="UniProtKB-SubCell"/>
</dbReference>
<feature type="transmembrane region" description="Helical" evidence="7">
    <location>
        <begin position="326"/>
        <end position="345"/>
    </location>
</feature>
<proteinExistence type="inferred from homology"/>
<evidence type="ECO:0000256" key="5">
    <source>
        <dbReference type="ARBA" id="ARBA00022989"/>
    </source>
</evidence>
<keyword evidence="6 7" id="KW-0472">Membrane</keyword>
<evidence type="ECO:0000256" key="7">
    <source>
        <dbReference type="RuleBase" id="RU368015"/>
    </source>
</evidence>
<dbReference type="PANTHER" id="PTHR31376:SF17">
    <property type="entry name" value="PURINE PERMEASE 21-RELATED"/>
    <property type="match status" value="1"/>
</dbReference>
<evidence type="ECO:0000256" key="6">
    <source>
        <dbReference type="ARBA" id="ARBA00023136"/>
    </source>
</evidence>
<name>A0A7J7LAN6_9MAGN</name>
<evidence type="ECO:0000256" key="2">
    <source>
        <dbReference type="ARBA" id="ARBA00006213"/>
    </source>
</evidence>
<protein>
    <recommendedName>
        <fullName evidence="7">Probable purine permease</fullName>
    </recommendedName>
</protein>
<dbReference type="InterPro" id="IPR030182">
    <property type="entry name" value="PUP_plant"/>
</dbReference>
<dbReference type="PANTHER" id="PTHR31376">
    <property type="entry name" value="OS09G0467300 PROTEIN-RELATED"/>
    <property type="match status" value="1"/>
</dbReference>
<feature type="transmembrane region" description="Helical" evidence="7">
    <location>
        <begin position="100"/>
        <end position="121"/>
    </location>
</feature>
<keyword evidence="5 7" id="KW-1133">Transmembrane helix</keyword>
<feature type="transmembrane region" description="Helical" evidence="7">
    <location>
        <begin position="516"/>
        <end position="534"/>
    </location>
</feature>
<dbReference type="AlphaFoldDB" id="A0A7J7LAN6"/>
<dbReference type="Pfam" id="PF16913">
    <property type="entry name" value="PUNUT"/>
    <property type="match status" value="2"/>
</dbReference>
<comment type="caution">
    <text evidence="8">The sequence shown here is derived from an EMBL/GenBank/DDBJ whole genome shotgun (WGS) entry which is preliminary data.</text>
</comment>
<evidence type="ECO:0000256" key="1">
    <source>
        <dbReference type="ARBA" id="ARBA00004141"/>
    </source>
</evidence>
<comment type="caution">
    <text evidence="7">Lacks conserved residue(s) required for the propagation of feature annotation.</text>
</comment>
<comment type="similarity">
    <text evidence="2 7">Belongs to the purine permeases (TC 2.A.7.14) family.</text>
</comment>
<evidence type="ECO:0000313" key="8">
    <source>
        <dbReference type="EMBL" id="KAF6139731.1"/>
    </source>
</evidence>
<dbReference type="GO" id="GO:0005345">
    <property type="term" value="F:purine nucleobase transmembrane transporter activity"/>
    <property type="evidence" value="ECO:0007669"/>
    <property type="project" value="UniProtKB-UniRule"/>
</dbReference>
<reference evidence="8 9" key="1">
    <citation type="journal article" date="2020" name="IScience">
        <title>Genome Sequencing of the Endangered Kingdonia uniflora (Circaeasteraceae, Ranunculales) Reveals Potential Mechanisms of Evolutionary Specialization.</title>
        <authorList>
            <person name="Sun Y."/>
            <person name="Deng T."/>
            <person name="Zhang A."/>
            <person name="Moore M.J."/>
            <person name="Landis J.B."/>
            <person name="Lin N."/>
            <person name="Zhang H."/>
            <person name="Zhang X."/>
            <person name="Huang J."/>
            <person name="Zhang X."/>
            <person name="Sun H."/>
            <person name="Wang H."/>
        </authorList>
    </citation>
    <scope>NUCLEOTIDE SEQUENCE [LARGE SCALE GENOMIC DNA]</scope>
    <source>
        <strain evidence="8">TB1705</strain>
        <tissue evidence="8">Leaf</tissue>
    </source>
</reference>
<feature type="transmembrane region" description="Helical" evidence="7">
    <location>
        <begin position="352"/>
        <end position="370"/>
    </location>
</feature>
<accession>A0A7J7LAN6</accession>
<dbReference type="InterPro" id="IPR037185">
    <property type="entry name" value="EmrE-like"/>
</dbReference>
<feature type="transmembrane region" description="Helical" evidence="7">
    <location>
        <begin position="254"/>
        <end position="273"/>
    </location>
</feature>
<dbReference type="SUPFAM" id="SSF103481">
    <property type="entry name" value="Multidrug resistance efflux transporter EmrE"/>
    <property type="match status" value="1"/>
</dbReference>
<comment type="subcellular location">
    <subcellularLocation>
        <location evidence="1 7">Membrane</location>
        <topology evidence="1 7">Multi-pass membrane protein</topology>
    </subcellularLocation>
</comment>
<keyword evidence="9" id="KW-1185">Reference proteome</keyword>
<sequence>MVVLIASPTEENAILVNHTGFLQEYGKTFTAYHSVGDVLSRTQYYFSLLVGQAVATLLGKFYYEQVILTLSAPLLAVNANSSEKSGVSIRKVLKKDTFSVVLDMQIYTSLVAACGFTVSFFTSGELSTLKGEIDGFKSGRVSYVMTLVWTAIAWQICSVGVVVVIERFRTNNCLSDPHRLPIYLLEAIEDSKVTADATPSSKDTTTTNQPILPIYIRYKWWLLVALYTFFLIVGNTAGTLLGRLYFDKGGNSKWLATFVQSAGFPLLLPFYLFLSSPNTPKTTPFTPKISPSLYTLAILYVSIGLLSSGDNLMYSYGLVYLPVSTYSLLCSSQLAFNALFSFFLNSLKLTPYIVNSLVLLTISGALLAVSSESSASNSTGKYVIGFLCTIGASALFSLILSLIQLAFEKILKKESVPTILEMQIFPTIVATCVCVVGIFASGEWRGLKREMAGYKGGGVSYVMNLAWTAVSWQIFSIGALGLIFEASSLFSNVISTVSLPIVPILAVMLFHDKMDGVKVVSMLLAIWGFCSYVYQHYLEGSKLRTAIRNADAISDC</sequence>
<gene>
    <name evidence="8" type="ORF">GIB67_006679</name>
</gene>